<sequence>MNLNSRFRGTIGALSSFMEQVGGWILLIVAIGVTINAFARYGFGADLALITEAGGFVFLVVTFLGLAGAYIAGQHVAVEILEVIGNKRFVQVMQHYVIPVISVIFMALLVIMTTMMTMRYFNTGRVTLGRYPMPFWIFMAVIPLGSLIYVFVLLSDLISRVRGEAVLANLSIDDALGHAEPSSNSDRHGGQPRKE</sequence>
<dbReference type="InterPro" id="IPR007387">
    <property type="entry name" value="TRAP_DctQ"/>
</dbReference>
<evidence type="ECO:0000256" key="5">
    <source>
        <dbReference type="ARBA" id="ARBA00022692"/>
    </source>
</evidence>
<keyword evidence="2 9" id="KW-0813">Transport</keyword>
<comment type="subunit">
    <text evidence="9">The complex comprises the extracytoplasmic solute receptor protein and the two transmembrane proteins.</text>
</comment>
<accession>A0ABS0SEE6</accession>
<feature type="transmembrane region" description="Helical" evidence="9">
    <location>
        <begin position="55"/>
        <end position="84"/>
    </location>
</feature>
<evidence type="ECO:0000256" key="3">
    <source>
        <dbReference type="ARBA" id="ARBA00022475"/>
    </source>
</evidence>
<comment type="function">
    <text evidence="9">Part of the tripartite ATP-independent periplasmic (TRAP) transport system.</text>
</comment>
<feature type="transmembrane region" description="Helical" evidence="9">
    <location>
        <begin position="21"/>
        <end position="43"/>
    </location>
</feature>
<keyword evidence="7 9" id="KW-0472">Membrane</keyword>
<keyword evidence="3" id="KW-1003">Cell membrane</keyword>
<evidence type="ECO:0000313" key="11">
    <source>
        <dbReference type="EMBL" id="MBI1621663.1"/>
    </source>
</evidence>
<keyword evidence="4 9" id="KW-0997">Cell inner membrane</keyword>
<evidence type="ECO:0000256" key="2">
    <source>
        <dbReference type="ARBA" id="ARBA00022448"/>
    </source>
</evidence>
<dbReference type="PANTHER" id="PTHR35011">
    <property type="entry name" value="2,3-DIKETO-L-GULONATE TRAP TRANSPORTER SMALL PERMEASE PROTEIN YIAM"/>
    <property type="match status" value="1"/>
</dbReference>
<evidence type="ECO:0000256" key="8">
    <source>
        <dbReference type="ARBA" id="ARBA00038436"/>
    </source>
</evidence>
<evidence type="ECO:0000313" key="12">
    <source>
        <dbReference type="Proteomes" id="UP000601789"/>
    </source>
</evidence>
<dbReference type="RefSeq" id="WP_198477090.1">
    <property type="nucleotide sequence ID" value="NZ_JADGMQ010000009.1"/>
</dbReference>
<feature type="transmembrane region" description="Helical" evidence="9">
    <location>
        <begin position="133"/>
        <end position="154"/>
    </location>
</feature>
<name>A0ABS0SEE6_9HYPH</name>
<keyword evidence="12" id="KW-1185">Reference proteome</keyword>
<proteinExistence type="inferred from homology"/>
<organism evidence="11 12">
    <name type="scientific">Aquamicrobium zhengzhouense</name>
    <dbReference type="NCBI Taxonomy" id="2781738"/>
    <lineage>
        <taxon>Bacteria</taxon>
        <taxon>Pseudomonadati</taxon>
        <taxon>Pseudomonadota</taxon>
        <taxon>Alphaproteobacteria</taxon>
        <taxon>Hyphomicrobiales</taxon>
        <taxon>Phyllobacteriaceae</taxon>
        <taxon>Aquamicrobium</taxon>
    </lineage>
</organism>
<evidence type="ECO:0000259" key="10">
    <source>
        <dbReference type="Pfam" id="PF04290"/>
    </source>
</evidence>
<dbReference type="Proteomes" id="UP000601789">
    <property type="component" value="Unassembled WGS sequence"/>
</dbReference>
<feature type="transmembrane region" description="Helical" evidence="9">
    <location>
        <begin position="96"/>
        <end position="121"/>
    </location>
</feature>
<gene>
    <name evidence="11" type="ORF">IOD40_13460</name>
</gene>
<protein>
    <recommendedName>
        <fullName evidence="9">TRAP transporter small permease protein</fullName>
    </recommendedName>
</protein>
<evidence type="ECO:0000256" key="4">
    <source>
        <dbReference type="ARBA" id="ARBA00022519"/>
    </source>
</evidence>
<dbReference type="Pfam" id="PF04290">
    <property type="entry name" value="DctQ"/>
    <property type="match status" value="1"/>
</dbReference>
<dbReference type="InterPro" id="IPR055348">
    <property type="entry name" value="DctQ"/>
</dbReference>
<dbReference type="EMBL" id="JADGMQ010000009">
    <property type="protein sequence ID" value="MBI1621663.1"/>
    <property type="molecule type" value="Genomic_DNA"/>
</dbReference>
<feature type="domain" description="Tripartite ATP-independent periplasmic transporters DctQ component" evidence="10">
    <location>
        <begin position="30"/>
        <end position="162"/>
    </location>
</feature>
<evidence type="ECO:0000256" key="7">
    <source>
        <dbReference type="ARBA" id="ARBA00023136"/>
    </source>
</evidence>
<evidence type="ECO:0000256" key="1">
    <source>
        <dbReference type="ARBA" id="ARBA00004429"/>
    </source>
</evidence>
<evidence type="ECO:0000256" key="6">
    <source>
        <dbReference type="ARBA" id="ARBA00022989"/>
    </source>
</evidence>
<keyword evidence="5 9" id="KW-0812">Transmembrane</keyword>
<comment type="caution">
    <text evidence="11">The sequence shown here is derived from an EMBL/GenBank/DDBJ whole genome shotgun (WGS) entry which is preliminary data.</text>
</comment>
<keyword evidence="6 9" id="KW-1133">Transmembrane helix</keyword>
<comment type="subcellular location">
    <subcellularLocation>
        <location evidence="1 9">Cell inner membrane</location>
        <topology evidence="1 9">Multi-pass membrane protein</topology>
    </subcellularLocation>
</comment>
<comment type="similarity">
    <text evidence="8 9">Belongs to the TRAP transporter small permease family.</text>
</comment>
<reference evidence="11 12" key="1">
    <citation type="submission" date="2020-10" db="EMBL/GenBank/DDBJ databases">
        <title>Aquamicrobium zhengzhouensis sp. nov., a exopolysaccharide producing bacterium isolated from farmland soil.</title>
        <authorList>
            <person name="Wang X."/>
        </authorList>
    </citation>
    <scope>NUCLEOTIDE SEQUENCE [LARGE SCALE GENOMIC DNA]</scope>
    <source>
        <strain evidence="12">cd-1</strain>
    </source>
</reference>
<evidence type="ECO:0000256" key="9">
    <source>
        <dbReference type="RuleBase" id="RU369079"/>
    </source>
</evidence>